<evidence type="ECO:0000256" key="4">
    <source>
        <dbReference type="ARBA" id="ARBA00022989"/>
    </source>
</evidence>
<evidence type="ECO:0000256" key="3">
    <source>
        <dbReference type="ARBA" id="ARBA00022692"/>
    </source>
</evidence>
<proteinExistence type="inferred from homology"/>
<dbReference type="GO" id="GO:0005637">
    <property type="term" value="C:nuclear inner membrane"/>
    <property type="evidence" value="ECO:0007669"/>
    <property type="project" value="UniProtKB-SubCell"/>
</dbReference>
<reference evidence="9 10" key="1">
    <citation type="submission" date="2015-04" db="EMBL/GenBank/DDBJ databases">
        <authorList>
            <person name="Syromyatnikov M.Y."/>
            <person name="Popov V.N."/>
        </authorList>
    </citation>
    <scope>NUCLEOTIDE SEQUENCE [LARGE SCALE GENOMIC DNA]</scope>
</reference>
<gene>
    <name evidence="9" type="primary">putative Nurim homolog</name>
    <name evidence="9" type="ORF">CLUMA_CG004433</name>
</gene>
<dbReference type="Proteomes" id="UP000183832">
    <property type="component" value="Unassembled WGS sequence"/>
</dbReference>
<feature type="transmembrane region" description="Helical" evidence="8">
    <location>
        <begin position="130"/>
        <end position="151"/>
    </location>
</feature>
<feature type="transmembrane region" description="Helical" evidence="8">
    <location>
        <begin position="93"/>
        <end position="110"/>
    </location>
</feature>
<sequence length="252" mass="29798">MLLKRTKQVLCAIFGLLSLSLTLYTVVKFVLFTSKPTQQKYRSGKSQELKVAVRLLLKNTIWLVVFILQHSFQKHENVKKLWKKIGLESIERAAYNFFSSFILLQLVQNWTFVEKWTLWNISAPVHSPIWWILVITHSIFWMIIGCGSLLMDLPEIVGIKQIYYDIQGLNEPLTYKARSLNHLLSNIRHPSFIGFSLIFWLTNLMSLDRFILSLMFTCYMFVAWSPDRTDYGYQRQQFQLKKLELSYDLKQK</sequence>
<keyword evidence="10" id="KW-1185">Reference proteome</keyword>
<accession>A0A1J1HRU3</accession>
<organism evidence="9 10">
    <name type="scientific">Clunio marinus</name>
    <dbReference type="NCBI Taxonomy" id="568069"/>
    <lineage>
        <taxon>Eukaryota</taxon>
        <taxon>Metazoa</taxon>
        <taxon>Ecdysozoa</taxon>
        <taxon>Arthropoda</taxon>
        <taxon>Hexapoda</taxon>
        <taxon>Insecta</taxon>
        <taxon>Pterygota</taxon>
        <taxon>Neoptera</taxon>
        <taxon>Endopterygota</taxon>
        <taxon>Diptera</taxon>
        <taxon>Nematocera</taxon>
        <taxon>Chironomoidea</taxon>
        <taxon>Chironomidae</taxon>
        <taxon>Clunio</taxon>
    </lineage>
</organism>
<comment type="subcellular location">
    <subcellularLocation>
        <location evidence="1">Nucleus inner membrane</location>
        <topology evidence="1">Multi-pass membrane protein</topology>
    </subcellularLocation>
</comment>
<evidence type="ECO:0000256" key="5">
    <source>
        <dbReference type="ARBA" id="ARBA00023136"/>
    </source>
</evidence>
<dbReference type="OrthoDB" id="10050858at2759"/>
<evidence type="ECO:0000256" key="8">
    <source>
        <dbReference type="SAM" id="Phobius"/>
    </source>
</evidence>
<keyword evidence="5 8" id="KW-0472">Membrane</keyword>
<protein>
    <recommendedName>
        <fullName evidence="7">Nuclear envelope membrane protein</fullName>
    </recommendedName>
    <alternativeName>
        <fullName evidence="6">Nuclear rim protein</fullName>
    </alternativeName>
</protein>
<evidence type="ECO:0000256" key="6">
    <source>
        <dbReference type="ARBA" id="ARBA00031700"/>
    </source>
</evidence>
<evidence type="ECO:0000313" key="10">
    <source>
        <dbReference type="Proteomes" id="UP000183832"/>
    </source>
</evidence>
<name>A0A1J1HRU3_9DIPT</name>
<dbReference type="InterPro" id="IPR033580">
    <property type="entry name" value="Nurim-like"/>
</dbReference>
<evidence type="ECO:0000256" key="2">
    <source>
        <dbReference type="ARBA" id="ARBA00010631"/>
    </source>
</evidence>
<dbReference type="PANTHER" id="PTHR31040">
    <property type="entry name" value="NURIM"/>
    <property type="match status" value="1"/>
</dbReference>
<dbReference type="PANTHER" id="PTHR31040:SF1">
    <property type="entry name" value="NURIM"/>
    <property type="match status" value="1"/>
</dbReference>
<dbReference type="EMBL" id="CVRI01000020">
    <property type="protein sequence ID" value="CRK90741.1"/>
    <property type="molecule type" value="Genomic_DNA"/>
</dbReference>
<feature type="transmembrane region" description="Helical" evidence="8">
    <location>
        <begin position="9"/>
        <end position="31"/>
    </location>
</feature>
<keyword evidence="3 8" id="KW-0812">Transmembrane</keyword>
<evidence type="ECO:0000256" key="7">
    <source>
        <dbReference type="ARBA" id="ARBA00032957"/>
    </source>
</evidence>
<keyword evidence="4 8" id="KW-1133">Transmembrane helix</keyword>
<dbReference type="AlphaFoldDB" id="A0A1J1HRU3"/>
<evidence type="ECO:0000313" key="9">
    <source>
        <dbReference type="EMBL" id="CRK90741.1"/>
    </source>
</evidence>
<comment type="similarity">
    <text evidence="2">Belongs to the nurim family.</text>
</comment>
<feature type="transmembrane region" description="Helical" evidence="8">
    <location>
        <begin position="51"/>
        <end position="72"/>
    </location>
</feature>
<evidence type="ECO:0000256" key="1">
    <source>
        <dbReference type="ARBA" id="ARBA00004473"/>
    </source>
</evidence>